<dbReference type="GO" id="GO:0030955">
    <property type="term" value="F:potassium ion binding"/>
    <property type="evidence" value="ECO:0007669"/>
    <property type="project" value="UniProtKB-UniRule"/>
</dbReference>
<dbReference type="PROSITE" id="PS00110">
    <property type="entry name" value="PYRUVATE_KINASE"/>
    <property type="match status" value="1"/>
</dbReference>
<reference evidence="17" key="1">
    <citation type="submission" date="2017-09" db="EMBL/GenBank/DDBJ databases">
        <title>Depth-based differentiation of microbial function through sediment-hosted aquifers and enrichment of novel symbionts in the deep terrestrial subsurface.</title>
        <authorList>
            <person name="Probst A.J."/>
            <person name="Ladd B."/>
            <person name="Jarett J.K."/>
            <person name="Geller-Mcgrath D.E."/>
            <person name="Sieber C.M.K."/>
            <person name="Emerson J.B."/>
            <person name="Anantharaman K."/>
            <person name="Thomas B.C."/>
            <person name="Malmstrom R."/>
            <person name="Stieglmeier M."/>
            <person name="Klingl A."/>
            <person name="Woyke T."/>
            <person name="Ryan C.M."/>
            <person name="Banfield J.F."/>
        </authorList>
    </citation>
    <scope>NUCLEOTIDE SEQUENCE [LARGE SCALE GENOMIC DNA]</scope>
</reference>
<dbReference type="InterPro" id="IPR015806">
    <property type="entry name" value="Pyrv_Knase_insert_dom_sf"/>
</dbReference>
<dbReference type="InterPro" id="IPR001697">
    <property type="entry name" value="Pyr_Knase"/>
</dbReference>
<dbReference type="InterPro" id="IPR036918">
    <property type="entry name" value="Pyrv_Knase_C_sf"/>
</dbReference>
<dbReference type="InterPro" id="IPR011037">
    <property type="entry name" value="Pyrv_Knase-like_insert_dom_sf"/>
</dbReference>
<evidence type="ECO:0000256" key="9">
    <source>
        <dbReference type="ARBA" id="ARBA00022840"/>
    </source>
</evidence>
<dbReference type="GO" id="GO:0005524">
    <property type="term" value="F:ATP binding"/>
    <property type="evidence" value="ECO:0007669"/>
    <property type="project" value="UniProtKB-KW"/>
</dbReference>
<evidence type="ECO:0000313" key="16">
    <source>
        <dbReference type="EMBL" id="PJA15883.1"/>
    </source>
</evidence>
<dbReference type="Gene3D" id="3.40.1380.20">
    <property type="entry name" value="Pyruvate kinase, C-terminal domain"/>
    <property type="match status" value="1"/>
</dbReference>
<dbReference type="EMBL" id="PFQB01000006">
    <property type="protein sequence ID" value="PJA15883.1"/>
    <property type="molecule type" value="Genomic_DNA"/>
</dbReference>
<dbReference type="InterPro" id="IPR040442">
    <property type="entry name" value="Pyrv_kinase-like_dom_sf"/>
</dbReference>
<evidence type="ECO:0000256" key="10">
    <source>
        <dbReference type="ARBA" id="ARBA00022842"/>
    </source>
</evidence>
<gene>
    <name evidence="16" type="primary">pyk</name>
    <name evidence="16" type="ORF">COX64_00160</name>
</gene>
<dbReference type="GO" id="GO:0016301">
    <property type="term" value="F:kinase activity"/>
    <property type="evidence" value="ECO:0007669"/>
    <property type="project" value="UniProtKB-KW"/>
</dbReference>
<evidence type="ECO:0000256" key="8">
    <source>
        <dbReference type="ARBA" id="ARBA00022777"/>
    </source>
</evidence>
<dbReference type="SUPFAM" id="SSF50800">
    <property type="entry name" value="PK beta-barrel domain-like"/>
    <property type="match status" value="1"/>
</dbReference>
<keyword evidence="12 16" id="KW-0670">Pyruvate</keyword>
<dbReference type="Gene3D" id="2.40.33.10">
    <property type="entry name" value="PK beta-barrel domain-like"/>
    <property type="match status" value="1"/>
</dbReference>
<dbReference type="Gene3D" id="3.20.20.60">
    <property type="entry name" value="Phosphoenolpyruvate-binding domains"/>
    <property type="match status" value="1"/>
</dbReference>
<evidence type="ECO:0000256" key="14">
    <source>
        <dbReference type="RuleBase" id="RU000504"/>
    </source>
</evidence>
<comment type="similarity">
    <text evidence="3 14">Belongs to the pyruvate kinase family.</text>
</comment>
<sequence length="429" mass="48112">MKTKIIATIGPSTWHIATVRKMYRYGMDIARINASFADKAELERVKKLYHKVSPLITMMVDTVGFKIRLDKTNPEISLKKGETVKISSKPTKDNVLGLDYALFEKDTRVGDRILIDDGLVQLKITAVTPEYIEAKALTSCTIKKGKTLALPDSHLSFTDAISEKDKINIDNAMAVGYDYLNISFVRNIQDIRAIRQYIGSAKLSIIAKVENGEGIQSIDEVLPYVDALMIPRGDLAVETPFENLPIIQKEMAIKAAQFGKPVIYASQILDSMKNNRFPLRAEISDLGNAVFDRADAIMLAQETAIGAYPATTVQTARKILDRVETSFSLDPLFTDDFILETLSQSAKNPKTKEIVEKALQVDYQLANGYKFSSPYGLDTYKTMQEFWYELEPLVYLSKLRKPLTISFESPDARAIRQVNLLYGVRGKLV</sequence>
<dbReference type="Pfam" id="PF00224">
    <property type="entry name" value="PK"/>
    <property type="match status" value="1"/>
</dbReference>
<comment type="catalytic activity">
    <reaction evidence="14">
        <text>pyruvate + ATP = phosphoenolpyruvate + ADP + H(+)</text>
        <dbReference type="Rhea" id="RHEA:18157"/>
        <dbReference type="ChEBI" id="CHEBI:15361"/>
        <dbReference type="ChEBI" id="CHEBI:15378"/>
        <dbReference type="ChEBI" id="CHEBI:30616"/>
        <dbReference type="ChEBI" id="CHEBI:58702"/>
        <dbReference type="ChEBI" id="CHEBI:456216"/>
        <dbReference type="EC" id="2.7.1.40"/>
    </reaction>
</comment>
<dbReference type="EC" id="2.7.1.40" evidence="4 13"/>
<dbReference type="Proteomes" id="UP000228952">
    <property type="component" value="Unassembled WGS sequence"/>
</dbReference>
<evidence type="ECO:0000256" key="11">
    <source>
        <dbReference type="ARBA" id="ARBA00023152"/>
    </source>
</evidence>
<keyword evidence="10 14" id="KW-0460">Magnesium</keyword>
<keyword evidence="11 14" id="KW-0324">Glycolysis</keyword>
<keyword evidence="5 14" id="KW-0808">Transferase</keyword>
<dbReference type="InterPro" id="IPR015793">
    <property type="entry name" value="Pyrv_Knase_brl"/>
</dbReference>
<dbReference type="PANTHER" id="PTHR11817">
    <property type="entry name" value="PYRUVATE KINASE"/>
    <property type="match status" value="1"/>
</dbReference>
<comment type="cofactor">
    <cofactor evidence="1">
        <name>K(+)</name>
        <dbReference type="ChEBI" id="CHEBI:29103"/>
    </cofactor>
</comment>
<dbReference type="InterPro" id="IPR018209">
    <property type="entry name" value="Pyrv_Knase_AS"/>
</dbReference>
<comment type="pathway">
    <text evidence="2 14">Carbohydrate degradation; glycolysis; pyruvate from D-glyceraldehyde 3-phosphate: step 5/5.</text>
</comment>
<evidence type="ECO:0000256" key="1">
    <source>
        <dbReference type="ARBA" id="ARBA00001958"/>
    </source>
</evidence>
<keyword evidence="7" id="KW-0547">Nucleotide-binding</keyword>
<evidence type="ECO:0000256" key="13">
    <source>
        <dbReference type="NCBIfam" id="TIGR01064"/>
    </source>
</evidence>
<dbReference type="InterPro" id="IPR015813">
    <property type="entry name" value="Pyrv/PenolPyrv_kinase-like_dom"/>
</dbReference>
<evidence type="ECO:0000256" key="12">
    <source>
        <dbReference type="ARBA" id="ARBA00023317"/>
    </source>
</evidence>
<dbReference type="NCBIfam" id="TIGR01064">
    <property type="entry name" value="pyruv_kin"/>
    <property type="match status" value="1"/>
</dbReference>
<dbReference type="SUPFAM" id="SSF51621">
    <property type="entry name" value="Phosphoenolpyruvate/pyruvate domain"/>
    <property type="match status" value="1"/>
</dbReference>
<proteinExistence type="inferred from homology"/>
<name>A0A2M7W3B7_9BACT</name>
<keyword evidence="8 14" id="KW-0418">Kinase</keyword>
<accession>A0A2M7W3B7</accession>
<evidence type="ECO:0000256" key="6">
    <source>
        <dbReference type="ARBA" id="ARBA00022723"/>
    </source>
</evidence>
<evidence type="ECO:0000256" key="3">
    <source>
        <dbReference type="ARBA" id="ARBA00008663"/>
    </source>
</evidence>
<organism evidence="16 17">
    <name type="scientific">Candidatus Dojkabacteria bacterium CG_4_10_14_0_2_um_filter_Dojkabacteria_WS6_41_15</name>
    <dbReference type="NCBI Taxonomy" id="2014249"/>
    <lineage>
        <taxon>Bacteria</taxon>
        <taxon>Candidatus Dojkabacteria</taxon>
    </lineage>
</organism>
<evidence type="ECO:0000256" key="5">
    <source>
        <dbReference type="ARBA" id="ARBA00022679"/>
    </source>
</evidence>
<evidence type="ECO:0000313" key="17">
    <source>
        <dbReference type="Proteomes" id="UP000228952"/>
    </source>
</evidence>
<dbReference type="GO" id="GO:0000287">
    <property type="term" value="F:magnesium ion binding"/>
    <property type="evidence" value="ECO:0007669"/>
    <property type="project" value="UniProtKB-UniRule"/>
</dbReference>
<feature type="domain" description="Pyruvate kinase barrel" evidence="15">
    <location>
        <begin position="2"/>
        <end position="313"/>
    </location>
</feature>
<evidence type="ECO:0000256" key="2">
    <source>
        <dbReference type="ARBA" id="ARBA00004997"/>
    </source>
</evidence>
<dbReference type="AlphaFoldDB" id="A0A2M7W3B7"/>
<dbReference type="PRINTS" id="PR01050">
    <property type="entry name" value="PYRUVTKNASE"/>
</dbReference>
<dbReference type="GO" id="GO:0004743">
    <property type="term" value="F:pyruvate kinase activity"/>
    <property type="evidence" value="ECO:0007669"/>
    <property type="project" value="UniProtKB-UniRule"/>
</dbReference>
<evidence type="ECO:0000256" key="4">
    <source>
        <dbReference type="ARBA" id="ARBA00012142"/>
    </source>
</evidence>
<keyword evidence="9" id="KW-0067">ATP-binding</keyword>
<dbReference type="UniPathway" id="UPA00109">
    <property type="reaction ID" value="UER00188"/>
</dbReference>
<keyword evidence="6" id="KW-0479">Metal-binding</keyword>
<evidence type="ECO:0000259" key="15">
    <source>
        <dbReference type="Pfam" id="PF00224"/>
    </source>
</evidence>
<protein>
    <recommendedName>
        <fullName evidence="4 13">Pyruvate kinase</fullName>
        <ecNumber evidence="4 13">2.7.1.40</ecNumber>
    </recommendedName>
</protein>
<evidence type="ECO:0000256" key="7">
    <source>
        <dbReference type="ARBA" id="ARBA00022741"/>
    </source>
</evidence>
<comment type="caution">
    <text evidence="16">The sequence shown here is derived from an EMBL/GenBank/DDBJ whole genome shotgun (WGS) entry which is preliminary data.</text>
</comment>